<evidence type="ECO:0000313" key="2">
    <source>
        <dbReference type="EMBL" id="KAF4656431.1"/>
    </source>
</evidence>
<dbReference type="Proteomes" id="UP000591131">
    <property type="component" value="Unassembled WGS sequence"/>
</dbReference>
<dbReference type="InterPro" id="IPR036020">
    <property type="entry name" value="WW_dom_sf"/>
</dbReference>
<feature type="domain" description="WW" evidence="1">
    <location>
        <begin position="214"/>
        <end position="247"/>
    </location>
</feature>
<protein>
    <recommendedName>
        <fullName evidence="1">WW domain-containing protein</fullName>
    </recommendedName>
</protein>
<dbReference type="OrthoDB" id="427044at2759"/>
<dbReference type="PROSITE" id="PS50020">
    <property type="entry name" value="WW_DOMAIN_2"/>
    <property type="match status" value="1"/>
</dbReference>
<keyword evidence="3" id="KW-1185">Reference proteome</keyword>
<evidence type="ECO:0000313" key="3">
    <source>
        <dbReference type="Proteomes" id="UP000591131"/>
    </source>
</evidence>
<sequence>MPPNNDYQEVEYPIVRPKAQPRIHRILSFGYPVTVNAEVPTAYRFQYPPDPDGAPDELHMGIIPAGYKASIRVNREGEDASGVDPSAETSEIFFCSREGQLGPEFRVCFQDLESVLMDWTDDVDTLWIEVMTALEDTQALGEAALEFLDCDPLFLFGIADPTTQKAVERTSNNVVPMLRCSGAIPTLHEWFSYLQADPQIDEEYTWVIESFADQELPPPWTSVIGVGSIICYVNEETSESTWKHPFYDYFAQLLDHCRHVSKEEHIKLRINRMLWSYEAECNSNILTQEPIVSPRYVREIAEILKVDVVAEPFMVRTIKVFIKAFSLQYRLETELDTQEVKYCLEIIDNERNRFQISQEVLEQEDPSATIGPNEAGQVYCVECGIVASCYCPKCRDCLCETCFEKLHMKGNRKLHVPNHLIPCCLCRTLPAKLQCTYTFGSYCHECYTGKHVKTLPRFLDLKPVKIDYTRDYAYIEQEEGTETKRRSVGHSLQSQLTKAQASHGTGPGGRVLAKGELDPRKELLESLSRTAPPHTLLGIKWHAFFDRRGSKYFHNFETGESLHRPQETRLADDWDLLLKETGLADSVLANDSKKLKELKKLAT</sequence>
<dbReference type="InterPro" id="IPR001202">
    <property type="entry name" value="WW_dom"/>
</dbReference>
<dbReference type="SMART" id="SM00456">
    <property type="entry name" value="WW"/>
    <property type="match status" value="2"/>
</dbReference>
<comment type="caution">
    <text evidence="2">The sequence shown here is derived from an EMBL/GenBank/DDBJ whole genome shotgun (WGS) entry which is preliminary data.</text>
</comment>
<dbReference type="SUPFAM" id="SSF51045">
    <property type="entry name" value="WW domain"/>
    <property type="match status" value="1"/>
</dbReference>
<name>A0A7J6LBD4_PERCH</name>
<proteinExistence type="predicted"/>
<feature type="non-terminal residue" evidence="2">
    <location>
        <position position="1"/>
    </location>
</feature>
<dbReference type="AlphaFoldDB" id="A0A7J6LBD4"/>
<dbReference type="EMBL" id="JAAPAO010000598">
    <property type="protein sequence ID" value="KAF4656431.1"/>
    <property type="molecule type" value="Genomic_DNA"/>
</dbReference>
<reference evidence="2 3" key="1">
    <citation type="submission" date="2020-04" db="EMBL/GenBank/DDBJ databases">
        <title>Perkinsus chesapeaki whole genome sequence.</title>
        <authorList>
            <person name="Bogema D.R."/>
        </authorList>
    </citation>
    <scope>NUCLEOTIDE SEQUENCE [LARGE SCALE GENOMIC DNA]</scope>
    <source>
        <strain evidence="2">ATCC PRA-425</strain>
    </source>
</reference>
<accession>A0A7J6LBD4</accession>
<gene>
    <name evidence="2" type="ORF">FOL47_008913</name>
</gene>
<organism evidence="2 3">
    <name type="scientific">Perkinsus chesapeaki</name>
    <name type="common">Clam parasite</name>
    <name type="synonym">Perkinsus andrewsi</name>
    <dbReference type="NCBI Taxonomy" id="330153"/>
    <lineage>
        <taxon>Eukaryota</taxon>
        <taxon>Sar</taxon>
        <taxon>Alveolata</taxon>
        <taxon>Perkinsozoa</taxon>
        <taxon>Perkinsea</taxon>
        <taxon>Perkinsida</taxon>
        <taxon>Perkinsidae</taxon>
        <taxon>Perkinsus</taxon>
    </lineage>
</organism>
<evidence type="ECO:0000259" key="1">
    <source>
        <dbReference type="PROSITE" id="PS50020"/>
    </source>
</evidence>